<dbReference type="InterPro" id="IPR036108">
    <property type="entry name" value="4pyrrol_syn_uPrphyn_synt_sf"/>
</dbReference>
<evidence type="ECO:0000256" key="3">
    <source>
        <dbReference type="ARBA" id="ARBA00013109"/>
    </source>
</evidence>
<comment type="caution">
    <text evidence="11">The sequence shown here is derived from an EMBL/GenBank/DDBJ whole genome shotgun (WGS) entry which is preliminary data.</text>
</comment>
<dbReference type="InterPro" id="IPR003754">
    <property type="entry name" value="4pyrrol_synth_uPrphyn_synth"/>
</dbReference>
<dbReference type="Proteomes" id="UP000012283">
    <property type="component" value="Unassembled WGS sequence"/>
</dbReference>
<protein>
    <recommendedName>
        <fullName evidence="7 9">Uroporphyrinogen-III synthase</fullName>
        <ecNumber evidence="3 9">4.2.1.75</ecNumber>
    </recommendedName>
</protein>
<dbReference type="GO" id="GO:0006780">
    <property type="term" value="P:uroporphyrinogen III biosynthetic process"/>
    <property type="evidence" value="ECO:0007669"/>
    <property type="project" value="UniProtKB-UniRule"/>
</dbReference>
<dbReference type="Gene3D" id="3.40.50.10090">
    <property type="match status" value="2"/>
</dbReference>
<comment type="similarity">
    <text evidence="2 9">Belongs to the uroporphyrinogen-III synthase family.</text>
</comment>
<sequence length="260" mass="29723">MSPPLQNKNVLVTRAKGQAASLIDLLNHNGAEVYHAPLIRFEPVITPMNDQALTRLASQDDWLFFTSTNTVHFFHQYCKRLNIHVHNRIAAVGKKTATLLHQLGYQVDFKPSIYQGTVMVEEFVATYGNQHRVTLLSGEKARADIPNRLKQKQVDFQKIVIYRTMMNRASQDTLQHFIEHIGIDACFFTSPSTVQAFLKLLHTNTISRQKDHLLCVAIGSTTANELENRQFQNIIYPDQFTTEAMVDCLIEYYQREGDSP</sequence>
<dbReference type="Pfam" id="PF02602">
    <property type="entry name" value="HEM4"/>
    <property type="match status" value="1"/>
</dbReference>
<evidence type="ECO:0000259" key="10">
    <source>
        <dbReference type="Pfam" id="PF02602"/>
    </source>
</evidence>
<reference evidence="11 12" key="1">
    <citation type="submission" date="2013-03" db="EMBL/GenBank/DDBJ databases">
        <title>Draft genome sequence of Gracibacillus halophilus YIM-C55.5, a moderately halophilic and thermophilic organism from the Xiaochaidamu salt lake.</title>
        <authorList>
            <person name="Sugumar T."/>
            <person name="Polireddy D.R."/>
            <person name="Antony A."/>
            <person name="Madhava Y.R."/>
            <person name="Sivakumar N."/>
        </authorList>
    </citation>
    <scope>NUCLEOTIDE SEQUENCE [LARGE SCALE GENOMIC DNA]</scope>
    <source>
        <strain evidence="11 12">YIM-C55.5</strain>
    </source>
</reference>
<evidence type="ECO:0000313" key="12">
    <source>
        <dbReference type="Proteomes" id="UP000012283"/>
    </source>
</evidence>
<evidence type="ECO:0000256" key="2">
    <source>
        <dbReference type="ARBA" id="ARBA00008133"/>
    </source>
</evidence>
<dbReference type="CDD" id="cd06578">
    <property type="entry name" value="HemD"/>
    <property type="match status" value="1"/>
</dbReference>
<dbReference type="PANTHER" id="PTHR38042">
    <property type="entry name" value="UROPORPHYRINOGEN-III SYNTHASE, CHLOROPLASTIC"/>
    <property type="match status" value="1"/>
</dbReference>
<dbReference type="InterPro" id="IPR039793">
    <property type="entry name" value="UROS/Hem4"/>
</dbReference>
<dbReference type="STRING" id="1308866.J416_02731"/>
<keyword evidence="5 9" id="KW-0627">Porphyrin biosynthesis</keyword>
<dbReference type="SUPFAM" id="SSF69618">
    <property type="entry name" value="HemD-like"/>
    <property type="match status" value="1"/>
</dbReference>
<dbReference type="EMBL" id="APML01000010">
    <property type="protein sequence ID" value="ENH97934.1"/>
    <property type="molecule type" value="Genomic_DNA"/>
</dbReference>
<accession>N4WF84</accession>
<gene>
    <name evidence="11" type="primary">hemD</name>
    <name evidence="11" type="ORF">J416_02731</name>
</gene>
<dbReference type="AlphaFoldDB" id="N4WF84"/>
<dbReference type="RefSeq" id="WP_003464206.1">
    <property type="nucleotide sequence ID" value="NZ_APML01000010.1"/>
</dbReference>
<comment type="catalytic activity">
    <reaction evidence="8 9">
        <text>hydroxymethylbilane = uroporphyrinogen III + H2O</text>
        <dbReference type="Rhea" id="RHEA:18965"/>
        <dbReference type="ChEBI" id="CHEBI:15377"/>
        <dbReference type="ChEBI" id="CHEBI:57308"/>
        <dbReference type="ChEBI" id="CHEBI:57845"/>
        <dbReference type="EC" id="4.2.1.75"/>
    </reaction>
</comment>
<evidence type="ECO:0000256" key="8">
    <source>
        <dbReference type="ARBA" id="ARBA00048617"/>
    </source>
</evidence>
<dbReference type="PATRIC" id="fig|1308866.3.peg.556"/>
<dbReference type="GO" id="GO:0004852">
    <property type="term" value="F:uroporphyrinogen-III synthase activity"/>
    <property type="evidence" value="ECO:0007669"/>
    <property type="project" value="UniProtKB-UniRule"/>
</dbReference>
<comment type="pathway">
    <text evidence="1 9">Porphyrin-containing compound metabolism; protoporphyrin-IX biosynthesis; coproporphyrinogen-III from 5-aminolevulinate: step 3/4.</text>
</comment>
<evidence type="ECO:0000313" key="11">
    <source>
        <dbReference type="EMBL" id="ENH97934.1"/>
    </source>
</evidence>
<evidence type="ECO:0000256" key="1">
    <source>
        <dbReference type="ARBA" id="ARBA00004772"/>
    </source>
</evidence>
<name>N4WF84_9BACI</name>
<organism evidence="11 12">
    <name type="scientific">Gracilibacillus halophilus YIM-C55.5</name>
    <dbReference type="NCBI Taxonomy" id="1308866"/>
    <lineage>
        <taxon>Bacteria</taxon>
        <taxon>Bacillati</taxon>
        <taxon>Bacillota</taxon>
        <taxon>Bacilli</taxon>
        <taxon>Bacillales</taxon>
        <taxon>Bacillaceae</taxon>
        <taxon>Gracilibacillus</taxon>
    </lineage>
</organism>
<dbReference type="PANTHER" id="PTHR38042:SF1">
    <property type="entry name" value="UROPORPHYRINOGEN-III SYNTHASE, CHLOROPLASTIC"/>
    <property type="match status" value="1"/>
</dbReference>
<evidence type="ECO:0000256" key="7">
    <source>
        <dbReference type="ARBA" id="ARBA00040167"/>
    </source>
</evidence>
<dbReference type="eggNOG" id="COG1587">
    <property type="taxonomic scope" value="Bacteria"/>
</dbReference>
<dbReference type="GO" id="GO:0006782">
    <property type="term" value="P:protoporphyrinogen IX biosynthetic process"/>
    <property type="evidence" value="ECO:0007669"/>
    <property type="project" value="UniProtKB-UniRule"/>
</dbReference>
<feature type="domain" description="Tetrapyrrole biosynthesis uroporphyrinogen III synthase" evidence="10">
    <location>
        <begin position="22"/>
        <end position="246"/>
    </location>
</feature>
<keyword evidence="12" id="KW-1185">Reference proteome</keyword>
<comment type="function">
    <text evidence="6 9">Catalyzes cyclization of the linear tetrapyrrole, hydroxymethylbilane, to the macrocyclic uroporphyrinogen III.</text>
</comment>
<dbReference type="OrthoDB" id="9815856at2"/>
<proteinExistence type="inferred from homology"/>
<evidence type="ECO:0000256" key="9">
    <source>
        <dbReference type="RuleBase" id="RU366031"/>
    </source>
</evidence>
<keyword evidence="4 9" id="KW-0456">Lyase</keyword>
<dbReference type="EC" id="4.2.1.75" evidence="3 9"/>
<evidence type="ECO:0000256" key="6">
    <source>
        <dbReference type="ARBA" id="ARBA00037589"/>
    </source>
</evidence>
<dbReference type="UniPathway" id="UPA00251">
    <property type="reaction ID" value="UER00320"/>
</dbReference>
<evidence type="ECO:0000256" key="4">
    <source>
        <dbReference type="ARBA" id="ARBA00023239"/>
    </source>
</evidence>
<evidence type="ECO:0000256" key="5">
    <source>
        <dbReference type="ARBA" id="ARBA00023244"/>
    </source>
</evidence>